<keyword evidence="13" id="KW-0732">Signal</keyword>
<evidence type="ECO:0000256" key="11">
    <source>
        <dbReference type="RuleBase" id="RU003355"/>
    </source>
</evidence>
<dbReference type="InterPro" id="IPR022398">
    <property type="entry name" value="Peptidase_S8_His-AS"/>
</dbReference>
<feature type="active site" description="Charge relay system" evidence="10">
    <location>
        <position position="106"/>
    </location>
</feature>
<keyword evidence="5 12" id="KW-0812">Transmembrane</keyword>
<dbReference type="InterPro" id="IPR015500">
    <property type="entry name" value="Peptidase_S8_subtilisin-rel"/>
</dbReference>
<dbReference type="PROSITE" id="PS51892">
    <property type="entry name" value="SUBTILASE"/>
    <property type="match status" value="1"/>
</dbReference>
<dbReference type="AlphaFoldDB" id="A0A5C5UA40"/>
<accession>A0A5C5UA40</accession>
<comment type="similarity">
    <text evidence="2 10 11">Belongs to the peptidase S8 family.</text>
</comment>
<feature type="domain" description="Peptidase S8/S53" evidence="14">
    <location>
        <begin position="64"/>
        <end position="321"/>
    </location>
</feature>
<dbReference type="InterPro" id="IPR023827">
    <property type="entry name" value="Peptidase_S8_Asp-AS"/>
</dbReference>
<gene>
    <name evidence="15" type="primary">mycP</name>
    <name evidence="15" type="ORF">FRX94_10785</name>
</gene>
<evidence type="ECO:0000256" key="2">
    <source>
        <dbReference type="ARBA" id="ARBA00011073"/>
    </source>
</evidence>
<evidence type="ECO:0000256" key="12">
    <source>
        <dbReference type="SAM" id="Phobius"/>
    </source>
</evidence>
<evidence type="ECO:0000256" key="5">
    <source>
        <dbReference type="ARBA" id="ARBA00022692"/>
    </source>
</evidence>
<keyword evidence="7 10" id="KW-0720">Serine protease</keyword>
<evidence type="ECO:0000256" key="9">
    <source>
        <dbReference type="ARBA" id="ARBA00023136"/>
    </source>
</evidence>
<keyword evidence="8 12" id="KW-1133">Transmembrane helix</keyword>
<evidence type="ECO:0000256" key="10">
    <source>
        <dbReference type="PROSITE-ProRule" id="PRU01240"/>
    </source>
</evidence>
<dbReference type="OrthoDB" id="9798386at2"/>
<dbReference type="GO" id="GO:0004252">
    <property type="term" value="F:serine-type endopeptidase activity"/>
    <property type="evidence" value="ECO:0007669"/>
    <property type="project" value="UniProtKB-UniRule"/>
</dbReference>
<dbReference type="PANTHER" id="PTHR43806">
    <property type="entry name" value="PEPTIDASE S8"/>
    <property type="match status" value="1"/>
</dbReference>
<dbReference type="InterPro" id="IPR023834">
    <property type="entry name" value="T7SS_pept_S8A_mycosin"/>
</dbReference>
<dbReference type="PANTHER" id="PTHR43806:SF11">
    <property type="entry name" value="CEREVISIN-RELATED"/>
    <property type="match status" value="1"/>
</dbReference>
<evidence type="ECO:0000256" key="7">
    <source>
        <dbReference type="ARBA" id="ARBA00022825"/>
    </source>
</evidence>
<dbReference type="InterPro" id="IPR000209">
    <property type="entry name" value="Peptidase_S8/S53_dom"/>
</dbReference>
<evidence type="ECO:0000256" key="6">
    <source>
        <dbReference type="ARBA" id="ARBA00022801"/>
    </source>
</evidence>
<dbReference type="Pfam" id="PF00082">
    <property type="entry name" value="Peptidase_S8"/>
    <property type="match status" value="1"/>
</dbReference>
<dbReference type="EMBL" id="VOHM01000027">
    <property type="protein sequence ID" value="TWT22816.1"/>
    <property type="molecule type" value="Genomic_DNA"/>
</dbReference>
<comment type="caution">
    <text evidence="15">The sequence shown here is derived from an EMBL/GenBank/DDBJ whole genome shotgun (WGS) entry which is preliminary data.</text>
</comment>
<keyword evidence="3" id="KW-1003">Cell membrane</keyword>
<feature type="chain" id="PRO_5022672423" evidence="13">
    <location>
        <begin position="30"/>
        <end position="384"/>
    </location>
</feature>
<feature type="active site" description="Charge relay system" evidence="10">
    <location>
        <position position="285"/>
    </location>
</feature>
<reference evidence="15 16" key="1">
    <citation type="submission" date="2019-08" db="EMBL/GenBank/DDBJ databases">
        <authorList>
            <person name="Lei W."/>
        </authorList>
    </citation>
    <scope>NUCLEOTIDE SEQUENCE [LARGE SCALE GENOMIC DNA]</scope>
    <source>
        <strain evidence="15 16">CCUG 58627</strain>
    </source>
</reference>
<dbReference type="NCBIfam" id="TIGR03921">
    <property type="entry name" value="T7SS_mycosin"/>
    <property type="match status" value="1"/>
</dbReference>
<dbReference type="InterPro" id="IPR023828">
    <property type="entry name" value="Peptidase_S8_Ser-AS"/>
</dbReference>
<name>A0A5C5UA40_9CORY</name>
<dbReference type="SUPFAM" id="SSF52743">
    <property type="entry name" value="Subtilisin-like"/>
    <property type="match status" value="1"/>
</dbReference>
<dbReference type="PRINTS" id="PR00723">
    <property type="entry name" value="SUBTILISIN"/>
</dbReference>
<evidence type="ECO:0000313" key="16">
    <source>
        <dbReference type="Proteomes" id="UP000320791"/>
    </source>
</evidence>
<dbReference type="InterPro" id="IPR036852">
    <property type="entry name" value="Peptidase_S8/S53_dom_sf"/>
</dbReference>
<dbReference type="InterPro" id="IPR050131">
    <property type="entry name" value="Peptidase_S8_subtilisin-like"/>
</dbReference>
<evidence type="ECO:0000256" key="13">
    <source>
        <dbReference type="SAM" id="SignalP"/>
    </source>
</evidence>
<keyword evidence="6 10" id="KW-0378">Hydrolase</keyword>
<dbReference type="Proteomes" id="UP000320791">
    <property type="component" value="Unassembled WGS sequence"/>
</dbReference>
<sequence>MSFRCKAAVTGLIVLCALVYLLRPPIAQAAEGLPQAQCPQALPVESLPAETKSSWARAHEFATGAGVKVAVIDTGIYPHPYLPQVQPIADLVDGAREGALTDCDGHGTVVAGVLAGRGPLDGVAPDIELLSIRQTSSFAPSESSAGTLDSLAEAIELALDRGAQIINVSVVSCVPGRGQPMETVLDGALARAEELNVVVVAAAGNVTAECQPDSAVLPAHSPTVLAVSASSDAHNIAPYSIPGLADHPQVAASGHVKVAASPRDAGFVGGIVDPQGGSRPFEGTSFAAPVVTGTAALVKQRFPEASAAEIRDRITSSAAHGTGNVDPYAALTWLPTGLTRPAAAPPIDAPPTARTNPAAGRALQVVMALLVGAALSALLLRRRR</sequence>
<organism evidence="15 16">
    <name type="scientific">Corynebacterium canis</name>
    <dbReference type="NCBI Taxonomy" id="679663"/>
    <lineage>
        <taxon>Bacteria</taxon>
        <taxon>Bacillati</taxon>
        <taxon>Actinomycetota</taxon>
        <taxon>Actinomycetes</taxon>
        <taxon>Mycobacteriales</taxon>
        <taxon>Corynebacteriaceae</taxon>
        <taxon>Corynebacterium</taxon>
    </lineage>
</organism>
<dbReference type="PROSITE" id="PS00137">
    <property type="entry name" value="SUBTILASE_HIS"/>
    <property type="match status" value="1"/>
</dbReference>
<proteinExistence type="inferred from homology"/>
<keyword evidence="4 10" id="KW-0645">Protease</keyword>
<dbReference type="PROSITE" id="PS00136">
    <property type="entry name" value="SUBTILASE_ASP"/>
    <property type="match status" value="1"/>
</dbReference>
<evidence type="ECO:0000256" key="8">
    <source>
        <dbReference type="ARBA" id="ARBA00022989"/>
    </source>
</evidence>
<feature type="active site" description="Charge relay system" evidence="10">
    <location>
        <position position="73"/>
    </location>
</feature>
<evidence type="ECO:0000259" key="14">
    <source>
        <dbReference type="Pfam" id="PF00082"/>
    </source>
</evidence>
<dbReference type="RefSeq" id="WP_146325351.1">
    <property type="nucleotide sequence ID" value="NZ_BAABLR010000012.1"/>
</dbReference>
<evidence type="ECO:0000313" key="15">
    <source>
        <dbReference type="EMBL" id="TWT22816.1"/>
    </source>
</evidence>
<protein>
    <submittedName>
        <fullName evidence="15">Type VII secretion-associated serine protease mycosin</fullName>
    </submittedName>
</protein>
<dbReference type="GO" id="GO:0006508">
    <property type="term" value="P:proteolysis"/>
    <property type="evidence" value="ECO:0007669"/>
    <property type="project" value="UniProtKB-KW"/>
</dbReference>
<dbReference type="Gene3D" id="3.40.50.200">
    <property type="entry name" value="Peptidase S8/S53 domain"/>
    <property type="match status" value="1"/>
</dbReference>
<evidence type="ECO:0000256" key="4">
    <source>
        <dbReference type="ARBA" id="ARBA00022670"/>
    </source>
</evidence>
<keyword evidence="9 12" id="KW-0472">Membrane</keyword>
<keyword evidence="16" id="KW-1185">Reference proteome</keyword>
<feature type="signal peptide" evidence="13">
    <location>
        <begin position="1"/>
        <end position="29"/>
    </location>
</feature>
<evidence type="ECO:0000256" key="3">
    <source>
        <dbReference type="ARBA" id="ARBA00022475"/>
    </source>
</evidence>
<dbReference type="GO" id="GO:0005886">
    <property type="term" value="C:plasma membrane"/>
    <property type="evidence" value="ECO:0007669"/>
    <property type="project" value="UniProtKB-SubCell"/>
</dbReference>
<comment type="subcellular location">
    <subcellularLocation>
        <location evidence="1">Cell membrane</location>
        <topology evidence="1">Single-pass membrane protein</topology>
    </subcellularLocation>
</comment>
<feature type="transmembrane region" description="Helical" evidence="12">
    <location>
        <begin position="362"/>
        <end position="380"/>
    </location>
</feature>
<dbReference type="PROSITE" id="PS00138">
    <property type="entry name" value="SUBTILASE_SER"/>
    <property type="match status" value="1"/>
</dbReference>
<evidence type="ECO:0000256" key="1">
    <source>
        <dbReference type="ARBA" id="ARBA00004162"/>
    </source>
</evidence>